<proteinExistence type="predicted"/>
<dbReference type="InterPro" id="IPR056138">
    <property type="entry name" value="DUF7721"/>
</dbReference>
<accession>A0A444S841</accession>
<feature type="compositionally biased region" description="Gly residues" evidence="1">
    <location>
        <begin position="65"/>
        <end position="75"/>
    </location>
</feature>
<dbReference type="PANTHER" id="PTHR39477">
    <property type="entry name" value="CHROMOSOME 8, WHOLE GENOME SHOTGUN SEQUENCE"/>
    <property type="match status" value="1"/>
</dbReference>
<dbReference type="EMBL" id="RSDZ01000013">
    <property type="protein sequence ID" value="RXG49555.1"/>
    <property type="molecule type" value="Genomic_DNA"/>
</dbReference>
<gene>
    <name evidence="3" type="ORF">VDGE_06867</name>
</gene>
<dbReference type="Proteomes" id="UP000288725">
    <property type="component" value="Unassembled WGS sequence"/>
</dbReference>
<organism evidence="3 4">
    <name type="scientific">Verticillium dahliae</name>
    <name type="common">Verticillium wilt</name>
    <dbReference type="NCBI Taxonomy" id="27337"/>
    <lineage>
        <taxon>Eukaryota</taxon>
        <taxon>Fungi</taxon>
        <taxon>Dikarya</taxon>
        <taxon>Ascomycota</taxon>
        <taxon>Pezizomycotina</taxon>
        <taxon>Sordariomycetes</taxon>
        <taxon>Hypocreomycetidae</taxon>
        <taxon>Glomerellales</taxon>
        <taxon>Plectosphaerellaceae</taxon>
        <taxon>Verticillium</taxon>
    </lineage>
</organism>
<evidence type="ECO:0000313" key="4">
    <source>
        <dbReference type="Proteomes" id="UP000288725"/>
    </source>
</evidence>
<feature type="domain" description="DUF7721" evidence="2">
    <location>
        <begin position="80"/>
        <end position="164"/>
    </location>
</feature>
<comment type="caution">
    <text evidence="3">The sequence shown here is derived from an EMBL/GenBank/DDBJ whole genome shotgun (WGS) entry which is preliminary data.</text>
</comment>
<reference evidence="3 4" key="1">
    <citation type="submission" date="2018-12" db="EMBL/GenBank/DDBJ databases">
        <title>Genome of Verticillium dahliae isolate Getta Getta.</title>
        <authorList>
            <person name="Gardiner D.M."/>
        </authorList>
    </citation>
    <scope>NUCLEOTIDE SEQUENCE [LARGE SCALE GENOMIC DNA]</scope>
    <source>
        <strain evidence="3 4">Getta Getta</strain>
    </source>
</reference>
<dbReference type="PANTHER" id="PTHR39477:SF1">
    <property type="entry name" value="BETA-FLANKING PROTEIN"/>
    <property type="match status" value="1"/>
</dbReference>
<dbReference type="Pfam" id="PF24845">
    <property type="entry name" value="DUF7721"/>
    <property type="match status" value="1"/>
</dbReference>
<evidence type="ECO:0000256" key="1">
    <source>
        <dbReference type="SAM" id="MobiDB-lite"/>
    </source>
</evidence>
<evidence type="ECO:0000313" key="3">
    <source>
        <dbReference type="EMBL" id="RXG49555.1"/>
    </source>
</evidence>
<name>A0A444S841_VERDA</name>
<feature type="region of interest" description="Disordered" evidence="1">
    <location>
        <begin position="1"/>
        <end position="99"/>
    </location>
</feature>
<feature type="compositionally biased region" description="Low complexity" evidence="1">
    <location>
        <begin position="17"/>
        <end position="63"/>
    </location>
</feature>
<protein>
    <recommendedName>
        <fullName evidence="2">DUF7721 domain-containing protein</fullName>
    </recommendedName>
</protein>
<evidence type="ECO:0000259" key="2">
    <source>
        <dbReference type="Pfam" id="PF24845"/>
    </source>
</evidence>
<sequence>MDKLISIGKDLLDDSGNKQQQQQKQQQNQQAGGFQSQQEHVQQGLAGQYQGQSQSSGQPLPGGNKAAGGAYGLPGGDDDDLRSAADQAAQHAGSHGDKDLFSGIVGALTQNRASVQQQGLDEDDVLAKYKKFFGGEAQRGDRADDKGLGAAAALRALKLFNSGETGGQKDTQGGFLALAMAEASKLFDDKADRGEVEQGTSKQSVVQQAGEVAMKLYFKNQAEQQGGLVGMASKFLK</sequence>
<dbReference type="AlphaFoldDB" id="A0A444S841"/>